<protein>
    <submittedName>
        <fullName evidence="1">Uncharacterized protein</fullName>
    </submittedName>
</protein>
<keyword evidence="2" id="KW-1185">Reference proteome</keyword>
<dbReference type="Gramene" id="EOY24155">
    <property type="protein sequence ID" value="EOY24155"/>
    <property type="gene ID" value="TCM_015834"/>
</dbReference>
<accession>A0A061G2W0</accession>
<gene>
    <name evidence="1" type="ORF">TCM_015834</name>
</gene>
<sequence length="93" mass="10475">MFMKSDSPYVDVYFNRPERFHLGYVSSSRSPSPDSERGLAAFIENQTVLLVTLMTEPVHQVMAVIECSGVARIHVFSRLRQEGLGRLCNRSVG</sequence>
<proteinExistence type="predicted"/>
<dbReference type="Proteomes" id="UP000026915">
    <property type="component" value="Chromosome 3"/>
</dbReference>
<dbReference type="InParanoid" id="A0A061G2W0"/>
<dbReference type="HOGENOM" id="CLU_2403948_0_0_1"/>
<dbReference type="EMBL" id="CM001881">
    <property type="protein sequence ID" value="EOY24155.1"/>
    <property type="molecule type" value="Genomic_DNA"/>
</dbReference>
<dbReference type="AlphaFoldDB" id="A0A061G2W0"/>
<organism evidence="1 2">
    <name type="scientific">Theobroma cacao</name>
    <name type="common">Cacao</name>
    <name type="synonym">Cocoa</name>
    <dbReference type="NCBI Taxonomy" id="3641"/>
    <lineage>
        <taxon>Eukaryota</taxon>
        <taxon>Viridiplantae</taxon>
        <taxon>Streptophyta</taxon>
        <taxon>Embryophyta</taxon>
        <taxon>Tracheophyta</taxon>
        <taxon>Spermatophyta</taxon>
        <taxon>Magnoliopsida</taxon>
        <taxon>eudicotyledons</taxon>
        <taxon>Gunneridae</taxon>
        <taxon>Pentapetalae</taxon>
        <taxon>rosids</taxon>
        <taxon>malvids</taxon>
        <taxon>Malvales</taxon>
        <taxon>Malvaceae</taxon>
        <taxon>Byttnerioideae</taxon>
        <taxon>Theobroma</taxon>
    </lineage>
</organism>
<reference evidence="1 2" key="1">
    <citation type="journal article" date="2013" name="Genome Biol.">
        <title>The genome sequence of the most widely cultivated cacao type and its use to identify candidate genes regulating pod color.</title>
        <authorList>
            <person name="Motamayor J.C."/>
            <person name="Mockaitis K."/>
            <person name="Schmutz J."/>
            <person name="Haiminen N."/>
            <person name="Iii D.L."/>
            <person name="Cornejo O."/>
            <person name="Findley S.D."/>
            <person name="Zheng P."/>
            <person name="Utro F."/>
            <person name="Royaert S."/>
            <person name="Saski C."/>
            <person name="Jenkins J."/>
            <person name="Podicheti R."/>
            <person name="Zhao M."/>
            <person name="Scheffler B.E."/>
            <person name="Stack J.C."/>
            <person name="Feltus F.A."/>
            <person name="Mustiga G.M."/>
            <person name="Amores F."/>
            <person name="Phillips W."/>
            <person name="Marelli J.P."/>
            <person name="May G.D."/>
            <person name="Shapiro H."/>
            <person name="Ma J."/>
            <person name="Bustamante C.D."/>
            <person name="Schnell R.J."/>
            <person name="Main D."/>
            <person name="Gilbert D."/>
            <person name="Parida L."/>
            <person name="Kuhn D.N."/>
        </authorList>
    </citation>
    <scope>NUCLEOTIDE SEQUENCE [LARGE SCALE GENOMIC DNA]</scope>
    <source>
        <strain evidence="2">cv. Matina 1-6</strain>
    </source>
</reference>
<name>A0A061G2W0_THECC</name>
<evidence type="ECO:0000313" key="1">
    <source>
        <dbReference type="EMBL" id="EOY24155.1"/>
    </source>
</evidence>
<evidence type="ECO:0000313" key="2">
    <source>
        <dbReference type="Proteomes" id="UP000026915"/>
    </source>
</evidence>